<dbReference type="AlphaFoldDB" id="A0AAD2DBA6"/>
<reference evidence="1" key="1">
    <citation type="submission" date="2022-10" db="EMBL/GenBank/DDBJ databases">
        <authorList>
            <person name="Aires J."/>
            <person name="Mesa V."/>
        </authorList>
    </citation>
    <scope>NUCLEOTIDE SEQUENCE</scope>
    <source>
        <strain evidence="1">Clostridium neonatale JD116</strain>
    </source>
</reference>
<sequence>MPKAIHKTQTTVTIRMDNELKKQVKSLLDDFGMDLTTAFTIFAKTMVKERRFPIEIKAADDFNSEFNQSILMNSIQQLNQGNGTIKSMEELEDLANE</sequence>
<dbReference type="Proteomes" id="UP001189143">
    <property type="component" value="Unassembled WGS sequence"/>
</dbReference>
<dbReference type="InterPro" id="IPR007337">
    <property type="entry name" value="RelB/DinJ"/>
</dbReference>
<dbReference type="Gene3D" id="1.10.1220.10">
    <property type="entry name" value="Met repressor-like"/>
    <property type="match status" value="1"/>
</dbReference>
<dbReference type="Pfam" id="PF04221">
    <property type="entry name" value="RelB"/>
    <property type="match status" value="1"/>
</dbReference>
<dbReference type="RefSeq" id="WP_125150031.1">
    <property type="nucleotide sequence ID" value="NZ_CAKJVF010000029.1"/>
</dbReference>
<evidence type="ECO:0000313" key="2">
    <source>
        <dbReference type="Proteomes" id="UP001189143"/>
    </source>
</evidence>
<dbReference type="InterPro" id="IPR013321">
    <property type="entry name" value="Arc_rbn_hlx_hlx"/>
</dbReference>
<evidence type="ECO:0000313" key="1">
    <source>
        <dbReference type="EMBL" id="CAI3539259.1"/>
    </source>
</evidence>
<proteinExistence type="predicted"/>
<organism evidence="1 2">
    <name type="scientific">Clostridium neonatale</name>
    <dbReference type="NCBI Taxonomy" id="137838"/>
    <lineage>
        <taxon>Bacteria</taxon>
        <taxon>Bacillati</taxon>
        <taxon>Bacillota</taxon>
        <taxon>Clostridia</taxon>
        <taxon>Eubacteriales</taxon>
        <taxon>Clostridiaceae</taxon>
        <taxon>Clostridium</taxon>
    </lineage>
</organism>
<accession>A0AAD2DBA6</accession>
<dbReference type="EMBL" id="CAMTCP010000011">
    <property type="protein sequence ID" value="CAI3539259.1"/>
    <property type="molecule type" value="Genomic_DNA"/>
</dbReference>
<dbReference type="GO" id="GO:0006355">
    <property type="term" value="P:regulation of DNA-templated transcription"/>
    <property type="evidence" value="ECO:0007669"/>
    <property type="project" value="InterPro"/>
</dbReference>
<gene>
    <name evidence="1" type="ORF">CNEO2_100058</name>
</gene>
<name>A0AAD2DBA6_9CLOT</name>
<protein>
    <submittedName>
        <fullName evidence="1">DNA-damage-inducible protein J</fullName>
    </submittedName>
</protein>
<comment type="caution">
    <text evidence="1">The sequence shown here is derived from an EMBL/GenBank/DDBJ whole genome shotgun (WGS) entry which is preliminary data.</text>
</comment>
<dbReference type="NCBIfam" id="TIGR02384">
    <property type="entry name" value="RelB_DinJ"/>
    <property type="match status" value="1"/>
</dbReference>